<evidence type="ECO:0000256" key="1">
    <source>
        <dbReference type="SAM" id="SignalP"/>
    </source>
</evidence>
<evidence type="ECO:0000313" key="2">
    <source>
        <dbReference type="EMBL" id="HIR91809.1"/>
    </source>
</evidence>
<proteinExistence type="predicted"/>
<feature type="chain" id="PRO_5038984581" evidence="1">
    <location>
        <begin position="26"/>
        <end position="158"/>
    </location>
</feature>
<gene>
    <name evidence="2" type="ORF">IAB98_00115</name>
</gene>
<dbReference type="AlphaFoldDB" id="A0A9D1JEF5"/>
<keyword evidence="1" id="KW-0732">Signal</keyword>
<feature type="signal peptide" evidence="1">
    <location>
        <begin position="1"/>
        <end position="25"/>
    </location>
</feature>
<name>A0A9D1JEF5_9FIRM</name>
<reference evidence="2" key="1">
    <citation type="submission" date="2020-10" db="EMBL/GenBank/DDBJ databases">
        <authorList>
            <person name="Gilroy R."/>
        </authorList>
    </citation>
    <scope>NUCLEOTIDE SEQUENCE</scope>
    <source>
        <strain evidence="2">ChiSxjej1B13-7041</strain>
    </source>
</reference>
<reference evidence="2" key="2">
    <citation type="journal article" date="2021" name="PeerJ">
        <title>Extensive microbial diversity within the chicken gut microbiome revealed by metagenomics and culture.</title>
        <authorList>
            <person name="Gilroy R."/>
            <person name="Ravi A."/>
            <person name="Getino M."/>
            <person name="Pursley I."/>
            <person name="Horton D.L."/>
            <person name="Alikhan N.F."/>
            <person name="Baker D."/>
            <person name="Gharbi K."/>
            <person name="Hall N."/>
            <person name="Watson M."/>
            <person name="Adriaenssens E.M."/>
            <person name="Foster-Nyarko E."/>
            <person name="Jarju S."/>
            <person name="Secka A."/>
            <person name="Antonio M."/>
            <person name="Oren A."/>
            <person name="Chaudhuri R.R."/>
            <person name="La Ragione R."/>
            <person name="Hildebrand F."/>
            <person name="Pallen M.J."/>
        </authorList>
    </citation>
    <scope>NUCLEOTIDE SEQUENCE</scope>
    <source>
        <strain evidence="2">ChiSxjej1B13-7041</strain>
    </source>
</reference>
<organism evidence="2 3">
    <name type="scientific">Candidatus Egerieimonas intestinavium</name>
    <dbReference type="NCBI Taxonomy" id="2840777"/>
    <lineage>
        <taxon>Bacteria</taxon>
        <taxon>Bacillati</taxon>
        <taxon>Bacillota</taxon>
        <taxon>Clostridia</taxon>
        <taxon>Lachnospirales</taxon>
        <taxon>Lachnospiraceae</taxon>
        <taxon>Lachnospiraceae incertae sedis</taxon>
        <taxon>Candidatus Egerieimonas</taxon>
    </lineage>
</organism>
<sequence length="158" mass="17225">MKKSKLIAGAMGMMMLGAMVLPVHADEMEVKYQQQSTWIVSIPQTTLSQTQEVEQTVSATAMNIRPDEKLQVKIKGLTEGKVTLTRDDSKATTTSTVSTTSNSVNPITVDTVIAEFEDQSTDFVNGTTGKLYFSAIPEETKAGDYSGTITYVMETVKK</sequence>
<evidence type="ECO:0000313" key="3">
    <source>
        <dbReference type="Proteomes" id="UP000886841"/>
    </source>
</evidence>
<dbReference type="EMBL" id="DVHU01000003">
    <property type="protein sequence ID" value="HIR91809.1"/>
    <property type="molecule type" value="Genomic_DNA"/>
</dbReference>
<protein>
    <submittedName>
        <fullName evidence="2">Uncharacterized protein</fullName>
    </submittedName>
</protein>
<comment type="caution">
    <text evidence="2">The sequence shown here is derived from an EMBL/GenBank/DDBJ whole genome shotgun (WGS) entry which is preliminary data.</text>
</comment>
<accession>A0A9D1JEF5</accession>
<dbReference type="Proteomes" id="UP000886841">
    <property type="component" value="Unassembled WGS sequence"/>
</dbReference>